<dbReference type="Proteomes" id="UP000319383">
    <property type="component" value="Chromosome"/>
</dbReference>
<reference evidence="2 3" key="1">
    <citation type="submission" date="2019-02" db="EMBL/GenBank/DDBJ databases">
        <title>Deep-cultivation of Planctomycetes and their phenomic and genomic characterization uncovers novel biology.</title>
        <authorList>
            <person name="Wiegand S."/>
            <person name="Jogler M."/>
            <person name="Boedeker C."/>
            <person name="Pinto D."/>
            <person name="Vollmers J."/>
            <person name="Rivas-Marin E."/>
            <person name="Kohn T."/>
            <person name="Peeters S.H."/>
            <person name="Heuer A."/>
            <person name="Rast P."/>
            <person name="Oberbeckmann S."/>
            <person name="Bunk B."/>
            <person name="Jeske O."/>
            <person name="Meyerdierks A."/>
            <person name="Storesund J.E."/>
            <person name="Kallscheuer N."/>
            <person name="Luecker S."/>
            <person name="Lage O.M."/>
            <person name="Pohl T."/>
            <person name="Merkel B.J."/>
            <person name="Hornburger P."/>
            <person name="Mueller R.-W."/>
            <person name="Bruemmer F."/>
            <person name="Labrenz M."/>
            <person name="Spormann A.M."/>
            <person name="Op den Camp H."/>
            <person name="Overmann J."/>
            <person name="Amann R."/>
            <person name="Jetten M.S.M."/>
            <person name="Mascher T."/>
            <person name="Medema M.H."/>
            <person name="Devos D.P."/>
            <person name="Kaster A.-K."/>
            <person name="Ovreas L."/>
            <person name="Rohde M."/>
            <person name="Galperin M.Y."/>
            <person name="Jogler C."/>
        </authorList>
    </citation>
    <scope>NUCLEOTIDE SEQUENCE [LARGE SCALE GENOMIC DNA]</scope>
    <source>
        <strain evidence="2 3">Mal52</strain>
    </source>
</reference>
<organism evidence="2 3">
    <name type="scientific">Symmachiella dynata</name>
    <dbReference type="NCBI Taxonomy" id="2527995"/>
    <lineage>
        <taxon>Bacteria</taxon>
        <taxon>Pseudomonadati</taxon>
        <taxon>Planctomycetota</taxon>
        <taxon>Planctomycetia</taxon>
        <taxon>Planctomycetales</taxon>
        <taxon>Planctomycetaceae</taxon>
        <taxon>Symmachiella</taxon>
    </lineage>
</organism>
<evidence type="ECO:0000256" key="1">
    <source>
        <dbReference type="SAM" id="MobiDB-lite"/>
    </source>
</evidence>
<evidence type="ECO:0000313" key="2">
    <source>
        <dbReference type="EMBL" id="QDU47622.1"/>
    </source>
</evidence>
<feature type="region of interest" description="Disordered" evidence="1">
    <location>
        <begin position="54"/>
        <end position="74"/>
    </location>
</feature>
<accession>A0A517ZYQ3</accession>
<keyword evidence="3" id="KW-1185">Reference proteome</keyword>
<dbReference type="EMBL" id="CP036276">
    <property type="protein sequence ID" value="QDU47622.1"/>
    <property type="molecule type" value="Genomic_DNA"/>
</dbReference>
<proteinExistence type="predicted"/>
<name>A0A517ZYQ3_9PLAN</name>
<gene>
    <name evidence="2" type="ORF">Mal52_61570</name>
</gene>
<protein>
    <submittedName>
        <fullName evidence="2">Uncharacterized protein</fullName>
    </submittedName>
</protein>
<sequence>MIMINWLAFLGQTGQVTGQGSCQCRTKRKAGWAVCPAVCKTPWQPAAIPVQPHYHASRHHAERTAAWNRRQRLG</sequence>
<evidence type="ECO:0000313" key="3">
    <source>
        <dbReference type="Proteomes" id="UP000319383"/>
    </source>
</evidence>
<dbReference type="KEGG" id="sdyn:Mal52_61570"/>
<dbReference type="AlphaFoldDB" id="A0A517ZYQ3"/>